<feature type="compositionally biased region" description="Low complexity" evidence="1">
    <location>
        <begin position="1019"/>
        <end position="1035"/>
    </location>
</feature>
<gene>
    <name evidence="2" type="ORF">AGABI1DRAFT_128124</name>
</gene>
<name>K5XB11_AGABU</name>
<dbReference type="RefSeq" id="XP_007329597.1">
    <property type="nucleotide sequence ID" value="XM_007329535.1"/>
</dbReference>
<accession>K5XB11</accession>
<feature type="compositionally biased region" description="Polar residues" evidence="1">
    <location>
        <begin position="786"/>
        <end position="795"/>
    </location>
</feature>
<feature type="region of interest" description="Disordered" evidence="1">
    <location>
        <begin position="114"/>
        <end position="153"/>
    </location>
</feature>
<feature type="region of interest" description="Disordered" evidence="1">
    <location>
        <begin position="989"/>
        <end position="1039"/>
    </location>
</feature>
<feature type="compositionally biased region" description="Pro residues" evidence="1">
    <location>
        <begin position="342"/>
        <end position="357"/>
    </location>
</feature>
<feature type="region of interest" description="Disordered" evidence="1">
    <location>
        <begin position="937"/>
        <end position="975"/>
    </location>
</feature>
<feature type="compositionally biased region" description="Polar residues" evidence="1">
    <location>
        <begin position="1003"/>
        <end position="1017"/>
    </location>
</feature>
<feature type="region of interest" description="Disordered" evidence="1">
    <location>
        <begin position="757"/>
        <end position="819"/>
    </location>
</feature>
<reference evidence="3" key="1">
    <citation type="journal article" date="2012" name="Proc. Natl. Acad. Sci. U.S.A.">
        <title>Genome sequence of the button mushroom Agaricus bisporus reveals mechanisms governing adaptation to a humic-rich ecological niche.</title>
        <authorList>
            <person name="Morin E."/>
            <person name="Kohler A."/>
            <person name="Baker A.R."/>
            <person name="Foulongne-Oriol M."/>
            <person name="Lombard V."/>
            <person name="Nagy L.G."/>
            <person name="Ohm R.A."/>
            <person name="Patyshakuliyeva A."/>
            <person name="Brun A."/>
            <person name="Aerts A.L."/>
            <person name="Bailey A.M."/>
            <person name="Billette C."/>
            <person name="Coutinho P.M."/>
            <person name="Deakin G."/>
            <person name="Doddapaneni H."/>
            <person name="Floudas D."/>
            <person name="Grimwood J."/>
            <person name="Hilden K."/>
            <person name="Kuees U."/>
            <person name="LaButti K.M."/>
            <person name="Lapidus A."/>
            <person name="Lindquist E.A."/>
            <person name="Lucas S.M."/>
            <person name="Murat C."/>
            <person name="Riley R.W."/>
            <person name="Salamov A.A."/>
            <person name="Schmutz J."/>
            <person name="Subramanian V."/>
            <person name="Woesten H.A.B."/>
            <person name="Xu J."/>
            <person name="Eastwood D.C."/>
            <person name="Foster G.D."/>
            <person name="Sonnenberg A.S."/>
            <person name="Cullen D."/>
            <person name="de Vries R.P."/>
            <person name="Lundell T."/>
            <person name="Hibbett D.S."/>
            <person name="Henrissat B."/>
            <person name="Burton K.S."/>
            <person name="Kerrigan R.W."/>
            <person name="Challen M.P."/>
            <person name="Grigoriev I.V."/>
            <person name="Martin F."/>
        </authorList>
    </citation>
    <scope>NUCLEOTIDE SEQUENCE [LARGE SCALE GENOMIC DNA]</scope>
    <source>
        <strain evidence="3">JB137-S8 / ATCC MYA-4627 / FGSC 10392</strain>
    </source>
</reference>
<feature type="compositionally biased region" description="Polar residues" evidence="1">
    <location>
        <begin position="876"/>
        <end position="891"/>
    </location>
</feature>
<proteinExistence type="predicted"/>
<dbReference type="HOGENOM" id="CLU_012232_0_0_1"/>
<dbReference type="Proteomes" id="UP000008493">
    <property type="component" value="Unassembled WGS sequence"/>
</dbReference>
<feature type="compositionally biased region" description="Polar residues" evidence="1">
    <location>
        <begin position="757"/>
        <end position="768"/>
    </location>
</feature>
<feature type="compositionally biased region" description="Low complexity" evidence="1">
    <location>
        <begin position="626"/>
        <end position="646"/>
    </location>
</feature>
<feature type="compositionally biased region" description="Polar residues" evidence="1">
    <location>
        <begin position="143"/>
        <end position="153"/>
    </location>
</feature>
<dbReference type="GeneID" id="18826759"/>
<evidence type="ECO:0000313" key="2">
    <source>
        <dbReference type="EMBL" id="EKM80453.1"/>
    </source>
</evidence>
<feature type="compositionally biased region" description="Low complexity" evidence="1">
    <location>
        <begin position="59"/>
        <end position="73"/>
    </location>
</feature>
<feature type="compositionally biased region" description="Polar residues" evidence="1">
    <location>
        <begin position="575"/>
        <end position="593"/>
    </location>
</feature>
<feature type="compositionally biased region" description="Polar residues" evidence="1">
    <location>
        <begin position="474"/>
        <end position="491"/>
    </location>
</feature>
<feature type="compositionally biased region" description="Polar residues" evidence="1">
    <location>
        <begin position="804"/>
        <end position="816"/>
    </location>
</feature>
<organism evidence="2 3">
    <name type="scientific">Agaricus bisporus var. burnettii (strain JB137-S8 / ATCC MYA-4627 / FGSC 10392)</name>
    <name type="common">White button mushroom</name>
    <dbReference type="NCBI Taxonomy" id="597362"/>
    <lineage>
        <taxon>Eukaryota</taxon>
        <taxon>Fungi</taxon>
        <taxon>Dikarya</taxon>
        <taxon>Basidiomycota</taxon>
        <taxon>Agaricomycotina</taxon>
        <taxon>Agaricomycetes</taxon>
        <taxon>Agaricomycetidae</taxon>
        <taxon>Agaricales</taxon>
        <taxon>Agaricineae</taxon>
        <taxon>Agaricaceae</taxon>
        <taxon>Agaricus</taxon>
    </lineage>
</organism>
<feature type="compositionally biased region" description="Low complexity" evidence="1">
    <location>
        <begin position="114"/>
        <end position="127"/>
    </location>
</feature>
<feature type="region of interest" description="Disordered" evidence="1">
    <location>
        <begin position="319"/>
        <end position="358"/>
    </location>
</feature>
<dbReference type="AlphaFoldDB" id="K5XB11"/>
<feature type="compositionally biased region" description="Basic and acidic residues" evidence="1">
    <location>
        <begin position="531"/>
        <end position="543"/>
    </location>
</feature>
<feature type="region of interest" description="Disordered" evidence="1">
    <location>
        <begin position="55"/>
        <end position="98"/>
    </location>
</feature>
<evidence type="ECO:0000256" key="1">
    <source>
        <dbReference type="SAM" id="MobiDB-lite"/>
    </source>
</evidence>
<feature type="region of interest" description="Disordered" evidence="1">
    <location>
        <begin position="193"/>
        <end position="216"/>
    </location>
</feature>
<dbReference type="KEGG" id="abp:AGABI1DRAFT128124"/>
<keyword evidence="3" id="KW-1185">Reference proteome</keyword>
<dbReference type="InParanoid" id="K5XB11"/>
<feature type="compositionally biased region" description="Low complexity" evidence="1">
    <location>
        <begin position="555"/>
        <end position="572"/>
    </location>
</feature>
<dbReference type="EMBL" id="JH971389">
    <property type="protein sequence ID" value="EKM80453.1"/>
    <property type="molecule type" value="Genomic_DNA"/>
</dbReference>
<feature type="region of interest" description="Disordered" evidence="1">
    <location>
        <begin position="280"/>
        <end position="303"/>
    </location>
</feature>
<feature type="region of interest" description="Disordered" evidence="1">
    <location>
        <begin position="1055"/>
        <end position="1080"/>
    </location>
</feature>
<dbReference type="OrthoDB" id="2413468at2759"/>
<protein>
    <submittedName>
        <fullName evidence="2">Uncharacterized protein</fullName>
    </submittedName>
</protein>
<dbReference type="eggNOG" id="ENOG502SC9X">
    <property type="taxonomic scope" value="Eukaryota"/>
</dbReference>
<feature type="compositionally biased region" description="Low complexity" evidence="1">
    <location>
        <begin position="293"/>
        <end position="303"/>
    </location>
</feature>
<feature type="region of interest" description="Disordered" evidence="1">
    <location>
        <begin position="456"/>
        <end position="676"/>
    </location>
</feature>
<sequence>MHKYQSTSSENSPMKVLKFNRFSFSHISKVPGKDVLEYHHPPLAAQGPFYQLARHTRNSSVQSTSSSEYSSFSDSKDSDVSSQVSHITRRSSLPPVGTADRRHIAMAQVEHNTPITPISSHPHPTTPQDTPRSSDLVDRATAPLSNPDATNSPLFHHNLSASEFPPSSKIPSRDIGIVGTVTGVKQQGSIQMPSKHNNNHSPPIFQEPKSVSPTLPSTPDLTLPLAPVRGLNIMKRVQPKEDPANASRLGKDKENCAPAEHLGLDTAADLLGSGIRLVPRSKPEEVQTPDFATPSPLISPTSSSDPTLLYVNYQPGIHSTAGPLPPPPRLPGFDALAASSSSPPPPRPPRLNSPLPPRNAARLKDIEVAKQALQLPPSVSAALASRDQKASLPDAVNSLAPKEIVDSVTPAAIARSTSNFATPSSPSISDTSSSSYCMLQHTSPIHRREGALLSSWASTDAGSDSHTDSVRGASETSSNTIPKPEQFSNGDIPQVISVSEPSPPSPILESAAEDVNDDGSHLRQTPQSNHGQDHGEMSDKSADGDEQDSNEHWISVSRASSPPSSGDGLPPGTDVNVNDEGNNIDINKESSGALSEAPSPPPKNFRNSLTTGLKRFSSRSLPRTPSVSSGSRRSSSIISKRFSTQSENQNSVSSGGLDLPSPSVHSAPLPSPVVNNDLHASNAGFAARERSRTRATRKKVVQQWPSAMSCNEIHARGNKKMTPGEKCAIYTRKINELYIYDCGLSGWVEEMKFRGPNNNQHGNGTSNKKFLDARSPTDSLFVPKPRQTSRSSMISEATFPTRPDASTATDLLSPSHDNNDGYLEDIPILPYPSLATAQRAAASNVPANPTPPASIRSYDSSSTLPSVTVISSNNAHASSNTLTSPTQSPGTTLHHASASLPLNRSFTTSTGGGFFASLSRKASLSSTKKPALGLGINFKSPNSSPPSYPTAMSPSAIHRHSTKSSLGNPGVSRSTASIPVSVGGIAMDRSAPPSIVPGGPRALSNSGSVRLQRSKTYIPSKSPHFSSVGSSSPGGIHDIERRPSLRELHSNYAATGLASPPASSSTTPMQSYLPYTPSLSSPLNQGQGVYTLVDQNDIQPLHPEPISYIQQQQQQQQPPVYDPQTDLEFVRQINKLAELLPNANRMVLTGYLRRAGQDVLAIGQYLEDEKNGTLKAY</sequence>
<dbReference type="OMA" id="PAMRQQN"/>
<evidence type="ECO:0000313" key="3">
    <source>
        <dbReference type="Proteomes" id="UP000008493"/>
    </source>
</evidence>
<feature type="region of interest" description="Disordered" evidence="1">
    <location>
        <begin position="876"/>
        <end position="895"/>
    </location>
</feature>
<feature type="compositionally biased region" description="Polar residues" evidence="1">
    <location>
        <begin position="963"/>
        <end position="975"/>
    </location>
</feature>